<proteinExistence type="inferred from homology"/>
<keyword evidence="10" id="KW-1185">Reference proteome</keyword>
<reference evidence="9" key="3">
    <citation type="submission" date="2023-05" db="EMBL/GenBank/DDBJ databases">
        <authorList>
            <person name="Smith C.H."/>
        </authorList>
    </citation>
    <scope>NUCLEOTIDE SEQUENCE</scope>
    <source>
        <strain evidence="9">CHS0354</strain>
        <tissue evidence="9">Mantle</tissue>
    </source>
</reference>
<dbReference type="Gene3D" id="3.80.10.10">
    <property type="entry name" value="Ribonuclease Inhibitor"/>
    <property type="match status" value="2"/>
</dbReference>
<feature type="domain" description="TIR" evidence="8">
    <location>
        <begin position="643"/>
        <end position="794"/>
    </location>
</feature>
<dbReference type="GO" id="GO:0007165">
    <property type="term" value="P:signal transduction"/>
    <property type="evidence" value="ECO:0007669"/>
    <property type="project" value="InterPro"/>
</dbReference>
<dbReference type="Pfam" id="PF13855">
    <property type="entry name" value="LRR_8"/>
    <property type="match status" value="1"/>
</dbReference>
<dbReference type="SUPFAM" id="SSF52200">
    <property type="entry name" value="Toll/Interleukin receptor TIR domain"/>
    <property type="match status" value="1"/>
</dbReference>
<evidence type="ECO:0000256" key="7">
    <source>
        <dbReference type="SAM" id="Phobius"/>
    </source>
</evidence>
<dbReference type="SUPFAM" id="SSF52058">
    <property type="entry name" value="L domain-like"/>
    <property type="match status" value="1"/>
</dbReference>
<evidence type="ECO:0000256" key="1">
    <source>
        <dbReference type="ARBA" id="ARBA00004167"/>
    </source>
</evidence>
<dbReference type="AlphaFoldDB" id="A0AAE0SI79"/>
<protein>
    <recommendedName>
        <fullName evidence="8">TIR domain-containing protein</fullName>
    </recommendedName>
</protein>
<evidence type="ECO:0000259" key="8">
    <source>
        <dbReference type="PROSITE" id="PS50104"/>
    </source>
</evidence>
<name>A0AAE0SI79_9BIVA</name>
<dbReference type="Gene3D" id="3.40.50.10140">
    <property type="entry name" value="Toll/interleukin-1 receptor homology (TIR) domain"/>
    <property type="match status" value="1"/>
</dbReference>
<gene>
    <name evidence="9" type="ORF">CHS0354_017232</name>
</gene>
<keyword evidence="5 7" id="KW-1133">Transmembrane helix</keyword>
<dbReference type="InterPro" id="IPR000157">
    <property type="entry name" value="TIR_dom"/>
</dbReference>
<comment type="similarity">
    <text evidence="2">Belongs to the Toll-like receptor family.</text>
</comment>
<evidence type="ECO:0000256" key="4">
    <source>
        <dbReference type="ARBA" id="ARBA00022729"/>
    </source>
</evidence>
<dbReference type="Pfam" id="PF01582">
    <property type="entry name" value="TIR"/>
    <property type="match status" value="1"/>
</dbReference>
<sequence>MAVVSKGEHLSLISNAIQTSDRLAKEQILIIYISILVSVIPITEASSTCTVNGIYYLCNNITSKTDFPLVLPTNVQNVKLMGTNKLEQSFPDALFNHPTWANVSELSILAFTKADHIGSGFLNGLKELKYLSISSCTDLNLIHPDIFHSTPNIEALYLDGNSKLKIYIVAAALINKLSNLKYLSLIGIQASEEHVVLEQNFSKALQKKNLTYLDISGVNIIYVNHVIVQDLFANLKYFNFSYSKIVSPRGMNDHYNSLFKNIELLDLTGTQYSRLKFYPIKEEQRISVSDFPIAPEYFFAQGIFRPDYPIMWNARYIFETCDFKFPKMLDLSKNSITLFNITFLGACRVHELQTLNLASNNMEYISLNSLSNFPSMKILDLSKNLLNKMQDMDEFSYIFSQNKDLEIIVLHNNHLTVVPSKLFASNKKLRLIDLSENELTYFDIDLHNTADLKLINLRNNWLKSLPATFLEQFDLLFWKQDTACNQSTTTTNVLFKQFQDRHIIGNRYRYGYNENEDVQFEESHSCIQQHVMINILENQFVCDCDTLVFMERILFTDIGIGNRTELSCKYGNNEKLLTNDLYQMVKENCNLASMIGIGVASSLAIMLSIFTCAITIHLRRKSAHRNQDLENLKKEILQENRDFKFVVFLSYCSQDSQIVDENILPSLNMYLREKFNTERDLVCTGADSFVPGMLIIEEIHRCINESLVVVPVITPAFLQSHWSQKECVTAVNRHRQVVILMKQHTDTSRASFTIENLIGQYTRGIWSDNEGHFVIRPSWNTICEGIIRGASESFQHHRRQNVGTPTDEIPLVE</sequence>
<comment type="caution">
    <text evidence="9">The sequence shown here is derived from an EMBL/GenBank/DDBJ whole genome shotgun (WGS) entry which is preliminary data.</text>
</comment>
<dbReference type="EMBL" id="JAEAOA010001058">
    <property type="protein sequence ID" value="KAK3592434.1"/>
    <property type="molecule type" value="Genomic_DNA"/>
</dbReference>
<dbReference type="InterPro" id="IPR032675">
    <property type="entry name" value="LRR_dom_sf"/>
</dbReference>
<dbReference type="GO" id="GO:0038023">
    <property type="term" value="F:signaling receptor activity"/>
    <property type="evidence" value="ECO:0007669"/>
    <property type="project" value="TreeGrafter"/>
</dbReference>
<dbReference type="Proteomes" id="UP001195483">
    <property type="component" value="Unassembled WGS sequence"/>
</dbReference>
<dbReference type="InterPro" id="IPR035897">
    <property type="entry name" value="Toll_tir_struct_dom_sf"/>
</dbReference>
<evidence type="ECO:0000313" key="10">
    <source>
        <dbReference type="Proteomes" id="UP001195483"/>
    </source>
</evidence>
<evidence type="ECO:0000313" key="9">
    <source>
        <dbReference type="EMBL" id="KAK3592434.1"/>
    </source>
</evidence>
<reference evidence="9" key="1">
    <citation type="journal article" date="2021" name="Genome Biol. Evol.">
        <title>A High-Quality Reference Genome for a Parasitic Bivalve with Doubly Uniparental Inheritance (Bivalvia: Unionida).</title>
        <authorList>
            <person name="Smith C.H."/>
        </authorList>
    </citation>
    <scope>NUCLEOTIDE SEQUENCE</scope>
    <source>
        <strain evidence="9">CHS0354</strain>
    </source>
</reference>
<dbReference type="InterPro" id="IPR001611">
    <property type="entry name" value="Leu-rich_rpt"/>
</dbReference>
<reference evidence="9" key="2">
    <citation type="journal article" date="2021" name="Genome Biol. Evol.">
        <title>Developing a high-quality reference genome for a parasitic bivalve with doubly uniparental inheritance (Bivalvia: Unionida).</title>
        <authorList>
            <person name="Smith C.H."/>
        </authorList>
    </citation>
    <scope>NUCLEOTIDE SEQUENCE</scope>
    <source>
        <strain evidence="9">CHS0354</strain>
        <tissue evidence="9">Mantle</tissue>
    </source>
</reference>
<dbReference type="PANTHER" id="PTHR24365">
    <property type="entry name" value="TOLL-LIKE RECEPTOR"/>
    <property type="match status" value="1"/>
</dbReference>
<dbReference type="SUPFAM" id="SSF52047">
    <property type="entry name" value="RNI-like"/>
    <property type="match status" value="1"/>
</dbReference>
<organism evidence="9 10">
    <name type="scientific">Potamilus streckersoni</name>
    <dbReference type="NCBI Taxonomy" id="2493646"/>
    <lineage>
        <taxon>Eukaryota</taxon>
        <taxon>Metazoa</taxon>
        <taxon>Spiralia</taxon>
        <taxon>Lophotrochozoa</taxon>
        <taxon>Mollusca</taxon>
        <taxon>Bivalvia</taxon>
        <taxon>Autobranchia</taxon>
        <taxon>Heteroconchia</taxon>
        <taxon>Palaeoheterodonta</taxon>
        <taxon>Unionida</taxon>
        <taxon>Unionoidea</taxon>
        <taxon>Unionidae</taxon>
        <taxon>Ambleminae</taxon>
        <taxon>Lampsilini</taxon>
        <taxon>Potamilus</taxon>
    </lineage>
</organism>
<comment type="subcellular location">
    <subcellularLocation>
        <location evidence="1">Membrane</location>
        <topology evidence="1">Single-pass membrane protein</topology>
    </subcellularLocation>
</comment>
<dbReference type="GO" id="GO:0005886">
    <property type="term" value="C:plasma membrane"/>
    <property type="evidence" value="ECO:0007669"/>
    <property type="project" value="TreeGrafter"/>
</dbReference>
<dbReference type="PANTHER" id="PTHR24365:SF541">
    <property type="entry name" value="PROTEIN TOLL-RELATED"/>
    <property type="match status" value="1"/>
</dbReference>
<dbReference type="SMART" id="SM00255">
    <property type="entry name" value="TIR"/>
    <property type="match status" value="1"/>
</dbReference>
<keyword evidence="3 7" id="KW-0812">Transmembrane</keyword>
<feature type="transmembrane region" description="Helical" evidence="7">
    <location>
        <begin position="591"/>
        <end position="616"/>
    </location>
</feature>
<accession>A0AAE0SI79</accession>
<evidence type="ECO:0000256" key="2">
    <source>
        <dbReference type="ARBA" id="ARBA00009634"/>
    </source>
</evidence>
<evidence type="ECO:0000256" key="5">
    <source>
        <dbReference type="ARBA" id="ARBA00022989"/>
    </source>
</evidence>
<dbReference type="PROSITE" id="PS50104">
    <property type="entry name" value="TIR"/>
    <property type="match status" value="1"/>
</dbReference>
<keyword evidence="4" id="KW-0732">Signal</keyword>
<keyword evidence="6 7" id="KW-0472">Membrane</keyword>
<evidence type="ECO:0000256" key="3">
    <source>
        <dbReference type="ARBA" id="ARBA00022692"/>
    </source>
</evidence>
<evidence type="ECO:0000256" key="6">
    <source>
        <dbReference type="ARBA" id="ARBA00023136"/>
    </source>
</evidence>